<organism evidence="2 3">
    <name type="scientific">Ensete ventricosum</name>
    <name type="common">Abyssinian banana</name>
    <name type="synonym">Musa ensete</name>
    <dbReference type="NCBI Taxonomy" id="4639"/>
    <lineage>
        <taxon>Eukaryota</taxon>
        <taxon>Viridiplantae</taxon>
        <taxon>Streptophyta</taxon>
        <taxon>Embryophyta</taxon>
        <taxon>Tracheophyta</taxon>
        <taxon>Spermatophyta</taxon>
        <taxon>Magnoliopsida</taxon>
        <taxon>Liliopsida</taxon>
        <taxon>Zingiberales</taxon>
        <taxon>Musaceae</taxon>
        <taxon>Ensete</taxon>
    </lineage>
</organism>
<accession>A0A426ZH45</accession>
<sequence length="172" mass="18549">MSSSPPERRGGGGDGERGEEAAAPGARAAAGLGRRRSGDRSSSRQRSADEVWPEHFVEAVAAQVAVDATRSAGRLAAAPAVVAVFQVFPSPLHLRCVIQAERIMGRRHALVGGEVPWSVSTYRCSSDHSLVWAISSFHWSRLGYIYCVQYHLYLCNRSRISIPSAISLSDDG</sequence>
<protein>
    <submittedName>
        <fullName evidence="2">Uncharacterized protein</fullName>
    </submittedName>
</protein>
<comment type="caution">
    <text evidence="2">The sequence shown here is derived from an EMBL/GenBank/DDBJ whole genome shotgun (WGS) entry which is preliminary data.</text>
</comment>
<feature type="compositionally biased region" description="Basic and acidic residues" evidence="1">
    <location>
        <begin position="1"/>
        <end position="20"/>
    </location>
</feature>
<name>A0A426ZH45_ENSVE</name>
<dbReference type="AlphaFoldDB" id="A0A426ZH45"/>
<gene>
    <name evidence="2" type="ORF">B296_00018245</name>
</gene>
<dbReference type="Proteomes" id="UP000287651">
    <property type="component" value="Unassembled WGS sequence"/>
</dbReference>
<reference evidence="2 3" key="1">
    <citation type="journal article" date="2014" name="Agronomy (Basel)">
        <title>A Draft Genome Sequence for Ensete ventricosum, the Drought-Tolerant Tree Against Hunger.</title>
        <authorList>
            <person name="Harrison J."/>
            <person name="Moore K.A."/>
            <person name="Paszkiewicz K."/>
            <person name="Jones T."/>
            <person name="Grant M."/>
            <person name="Ambacheew D."/>
            <person name="Muzemil S."/>
            <person name="Studholme D.J."/>
        </authorList>
    </citation>
    <scope>NUCLEOTIDE SEQUENCE [LARGE SCALE GENOMIC DNA]</scope>
</reference>
<feature type="compositionally biased region" description="Basic and acidic residues" evidence="1">
    <location>
        <begin position="36"/>
        <end position="49"/>
    </location>
</feature>
<evidence type="ECO:0000256" key="1">
    <source>
        <dbReference type="SAM" id="MobiDB-lite"/>
    </source>
</evidence>
<feature type="compositionally biased region" description="Low complexity" evidence="1">
    <location>
        <begin position="21"/>
        <end position="32"/>
    </location>
</feature>
<evidence type="ECO:0000313" key="3">
    <source>
        <dbReference type="Proteomes" id="UP000287651"/>
    </source>
</evidence>
<proteinExistence type="predicted"/>
<evidence type="ECO:0000313" key="2">
    <source>
        <dbReference type="EMBL" id="RRT63312.1"/>
    </source>
</evidence>
<feature type="region of interest" description="Disordered" evidence="1">
    <location>
        <begin position="1"/>
        <end position="49"/>
    </location>
</feature>
<dbReference type="EMBL" id="AMZH03006644">
    <property type="protein sequence ID" value="RRT63312.1"/>
    <property type="molecule type" value="Genomic_DNA"/>
</dbReference>